<accession>A0A3B6KK56</accession>
<evidence type="ECO:0000313" key="3">
    <source>
        <dbReference type="Proteomes" id="UP000019116"/>
    </source>
</evidence>
<dbReference type="Gramene" id="TraesCS5A02G333800.1">
    <property type="protein sequence ID" value="TraesCS5A02G333800.1.cds1"/>
    <property type="gene ID" value="TraesCS5A02G333800"/>
</dbReference>
<dbReference type="Gramene" id="TraesCS5A03G0805700.1">
    <property type="protein sequence ID" value="TraesCS5A03G0805700.1.CDS1"/>
    <property type="gene ID" value="TraesCS5A03G0805700"/>
</dbReference>
<dbReference type="PANTHER" id="PTHR35167">
    <property type="entry name" value="OS05G0216466 PROTEIN"/>
    <property type="match status" value="1"/>
</dbReference>
<dbReference type="AlphaFoldDB" id="A0A3B6KK56"/>
<dbReference type="Gramene" id="TraesNOR5A03G02733310.1">
    <property type="protein sequence ID" value="TraesNOR5A03G02733310.1.CDS1"/>
    <property type="gene ID" value="TraesNOR5A03G02733310"/>
</dbReference>
<dbReference type="Gramene" id="TraesROB_scaffold_001069_01G000100.1">
    <property type="protein sequence ID" value="TraesROB_scaffold_001069_01G000100.1"/>
    <property type="gene ID" value="TraesROB_scaffold_001069_01G000100"/>
</dbReference>
<protein>
    <submittedName>
        <fullName evidence="2">Uncharacterized protein</fullName>
    </submittedName>
</protein>
<feature type="compositionally biased region" description="Low complexity" evidence="1">
    <location>
        <begin position="32"/>
        <end position="47"/>
    </location>
</feature>
<dbReference type="STRING" id="4565.A0A3B6KK56"/>
<dbReference type="Gramene" id="TraesJAG5A03G02711720.1">
    <property type="protein sequence ID" value="TraesJAG5A03G02711720.1.CDS1"/>
    <property type="gene ID" value="TraesJAG5A03G02711720"/>
</dbReference>
<dbReference type="Gramene" id="TraesPARA_EIv1.0_1550490.1">
    <property type="protein sequence ID" value="TraesPARA_EIv1.0_1550490.1.CDS1"/>
    <property type="gene ID" value="TraesPARA_EIv1.0_1550490"/>
</dbReference>
<dbReference type="Gramene" id="TraesSTA5A03G02701100.1">
    <property type="protein sequence ID" value="TraesSTA5A03G02701100.1.CDS1"/>
    <property type="gene ID" value="TraesSTA5A03G02701100"/>
</dbReference>
<name>A0A3B6KK56_WHEAT</name>
<dbReference type="Gramene" id="TraesCLE_scaffold_005827_01G000100.1">
    <property type="protein sequence ID" value="TraesCLE_scaffold_005827_01G000100.1"/>
    <property type="gene ID" value="TraesCLE_scaffold_005827_01G000100"/>
</dbReference>
<reference evidence="2" key="2">
    <citation type="submission" date="2018-10" db="UniProtKB">
        <authorList>
            <consortium name="EnsemblPlants"/>
        </authorList>
    </citation>
    <scope>IDENTIFICATION</scope>
</reference>
<dbReference type="Gramene" id="TraesCAD_scaffold_005257_01G000100.1">
    <property type="protein sequence ID" value="TraesCAD_scaffold_005257_01G000100.1"/>
    <property type="gene ID" value="TraesCAD_scaffold_005257_01G000100"/>
</dbReference>
<dbReference type="Gramene" id="TraesMAC5A03G02708230.1">
    <property type="protein sequence ID" value="TraesMAC5A03G02708230.1.CDS1"/>
    <property type="gene ID" value="TraesMAC5A03G02708230"/>
</dbReference>
<dbReference type="EnsemblPlants" id="TraesCS5A02G333800.1">
    <property type="protein sequence ID" value="TraesCS5A02G333800.1.cds1"/>
    <property type="gene ID" value="TraesCS5A02G333800"/>
</dbReference>
<dbReference type="Gramene" id="TraesRN5A0100819500.1">
    <property type="protein sequence ID" value="TraesRN5A0100819500.1"/>
    <property type="gene ID" value="TraesRN5A0100819500"/>
</dbReference>
<feature type="region of interest" description="Disordered" evidence="1">
    <location>
        <begin position="32"/>
        <end position="53"/>
    </location>
</feature>
<dbReference type="Gramene" id="TraesWEE_scaffold_050381_01G000100.1">
    <property type="protein sequence ID" value="TraesWEE_scaffold_050381_01G000100.1"/>
    <property type="gene ID" value="TraesWEE_scaffold_050381_01G000100"/>
</dbReference>
<organism evidence="2">
    <name type="scientific">Triticum aestivum</name>
    <name type="common">Wheat</name>
    <dbReference type="NCBI Taxonomy" id="4565"/>
    <lineage>
        <taxon>Eukaryota</taxon>
        <taxon>Viridiplantae</taxon>
        <taxon>Streptophyta</taxon>
        <taxon>Embryophyta</taxon>
        <taxon>Tracheophyta</taxon>
        <taxon>Spermatophyta</taxon>
        <taxon>Magnoliopsida</taxon>
        <taxon>Liliopsida</taxon>
        <taxon>Poales</taxon>
        <taxon>Poaceae</taxon>
        <taxon>BOP clade</taxon>
        <taxon>Pooideae</taxon>
        <taxon>Triticodae</taxon>
        <taxon>Triticeae</taxon>
        <taxon>Triticinae</taxon>
        <taxon>Triticum</taxon>
    </lineage>
</organism>
<dbReference type="Gramene" id="TraesLAC5A03G02664230.1">
    <property type="protein sequence ID" value="TraesLAC5A03G02664230.1.CDS1"/>
    <property type="gene ID" value="TraesLAC5A03G02664230"/>
</dbReference>
<dbReference type="Proteomes" id="UP000019116">
    <property type="component" value="Chromosome 5A"/>
</dbReference>
<sequence length="111" mass="11468">MAGVAAPAGAALAGGLTTPEVDAAKLLLQLSESSATSGGSSSSLRSLNAEPAPAPGALVLGDCVDWEEDDEHEVPGSQHRMKRYRLITEIYAATEEIGECSGSGRKNKKKE</sequence>
<evidence type="ECO:0000256" key="1">
    <source>
        <dbReference type="SAM" id="MobiDB-lite"/>
    </source>
</evidence>
<proteinExistence type="predicted"/>
<dbReference type="Gramene" id="TraesLDM5A03G02712860.1">
    <property type="protein sequence ID" value="TraesLDM5A03G02712860.1.CDS1"/>
    <property type="gene ID" value="TraesLDM5A03G02712860"/>
</dbReference>
<keyword evidence="3" id="KW-1185">Reference proteome</keyword>
<dbReference type="PANTHER" id="PTHR35167:SF11">
    <property type="match status" value="1"/>
</dbReference>
<evidence type="ECO:0000313" key="2">
    <source>
        <dbReference type="EnsemblPlants" id="TraesCS5A02G333800.1.cds1"/>
    </source>
</evidence>
<dbReference type="Gramene" id="TraesSYM5A03G02738970.1">
    <property type="protein sequence ID" value="TraesSYM5A03G02738970.1.CDS1"/>
    <property type="gene ID" value="TraesSYM5A03G02738970"/>
</dbReference>
<reference evidence="2" key="1">
    <citation type="submission" date="2018-08" db="EMBL/GenBank/DDBJ databases">
        <authorList>
            <person name="Rossello M."/>
        </authorList>
    </citation>
    <scope>NUCLEOTIDE SEQUENCE [LARGE SCALE GENOMIC DNA]</scope>
    <source>
        <strain evidence="2">cv. Chinese Spring</strain>
    </source>
</reference>